<keyword evidence="2" id="KW-0378">Hydrolase</keyword>
<dbReference type="PANTHER" id="PTHR12395:SF9">
    <property type="entry name" value="DECAPPING AND EXORIBONUCLEASE PROTEIN"/>
    <property type="match status" value="1"/>
</dbReference>
<reference evidence="4" key="1">
    <citation type="submission" date="2022-01" db="EMBL/GenBank/DDBJ databases">
        <authorList>
            <person name="King R."/>
        </authorList>
    </citation>
    <scope>NUCLEOTIDE SEQUENCE</scope>
</reference>
<dbReference type="EMBL" id="OU895879">
    <property type="protein sequence ID" value="CAG9807069.1"/>
    <property type="molecule type" value="Genomic_DNA"/>
</dbReference>
<keyword evidence="2" id="KW-0540">Nuclease</keyword>
<dbReference type="GO" id="GO:0000166">
    <property type="term" value="F:nucleotide binding"/>
    <property type="evidence" value="ECO:0007669"/>
    <property type="project" value="UniProtKB-KW"/>
</dbReference>
<feature type="domain" description="RAI1-like" evidence="3">
    <location>
        <begin position="14"/>
        <end position="189"/>
    </location>
</feature>
<name>A0A9N9WVI0_9DIPT</name>
<dbReference type="GO" id="GO:0004518">
    <property type="term" value="F:nuclease activity"/>
    <property type="evidence" value="ECO:0007669"/>
    <property type="project" value="UniProtKB-KW"/>
</dbReference>
<proteinExistence type="inferred from homology"/>
<reference evidence="4" key="2">
    <citation type="submission" date="2022-10" db="EMBL/GenBank/DDBJ databases">
        <authorList>
            <consortium name="ENA_rothamsted_submissions"/>
            <consortium name="culmorum"/>
            <person name="King R."/>
        </authorList>
    </citation>
    <scope>NUCLEOTIDE SEQUENCE</scope>
</reference>
<evidence type="ECO:0000256" key="2">
    <source>
        <dbReference type="RuleBase" id="RU367113"/>
    </source>
</evidence>
<protein>
    <recommendedName>
        <fullName evidence="2">Decapping nuclease</fullName>
        <ecNumber evidence="2">3.6.1.-</ecNumber>
    </recommendedName>
</protein>
<dbReference type="Pfam" id="PF08652">
    <property type="entry name" value="RAI1"/>
    <property type="match status" value="1"/>
</dbReference>
<keyword evidence="2" id="KW-0547">Nucleotide-binding</keyword>
<dbReference type="EC" id="3.6.1.-" evidence="2"/>
<sequence length="201" mass="23214">MTESREISLSDSEIIGAYSLDGDRKYKNEMSGLKYLKIPDLIKNHINLNEADYKDKAKNYDTLERIKQMTSFILDNPESAVKNKKIDADFVCFRGALKNLMTTPYNKNPNWILKAVKLKSTIYFIIELNYKDNTGIKKPDDKSYQYGVMSYRLILNKESKGKSEIVNENDEFCILMSRTIGNSTKIIFGIERAKKSIHLMI</sequence>
<dbReference type="GO" id="GO:0110155">
    <property type="term" value="P:NAD-cap decapping"/>
    <property type="evidence" value="ECO:0007669"/>
    <property type="project" value="TreeGrafter"/>
</dbReference>
<dbReference type="GO" id="GO:0046872">
    <property type="term" value="F:metal ion binding"/>
    <property type="evidence" value="ECO:0007669"/>
    <property type="project" value="UniProtKB-KW"/>
</dbReference>
<accession>A0A9N9WVI0</accession>
<keyword evidence="5" id="KW-1185">Reference proteome</keyword>
<evidence type="ECO:0000256" key="1">
    <source>
        <dbReference type="ARBA" id="ARBA00006562"/>
    </source>
</evidence>
<dbReference type="GO" id="GO:0003723">
    <property type="term" value="F:RNA binding"/>
    <property type="evidence" value="ECO:0007669"/>
    <property type="project" value="UniProtKB-KW"/>
</dbReference>
<dbReference type="InterPro" id="IPR013961">
    <property type="entry name" value="RAI1"/>
</dbReference>
<evidence type="ECO:0000259" key="3">
    <source>
        <dbReference type="Pfam" id="PF08652"/>
    </source>
</evidence>
<dbReference type="GO" id="GO:0000956">
    <property type="term" value="P:nuclear-transcribed mRNA catabolic process"/>
    <property type="evidence" value="ECO:0007669"/>
    <property type="project" value="TreeGrafter"/>
</dbReference>
<dbReference type="PANTHER" id="PTHR12395">
    <property type="entry name" value="DOM-3 RELATED"/>
    <property type="match status" value="1"/>
</dbReference>
<comment type="cofactor">
    <cofactor evidence="2">
        <name>a divalent metal cation</name>
        <dbReference type="ChEBI" id="CHEBI:60240"/>
    </cofactor>
</comment>
<keyword evidence="2" id="KW-0479">Metal-binding</keyword>
<comment type="similarity">
    <text evidence="1 2">Belongs to the DXO/Dom3Z family.</text>
</comment>
<evidence type="ECO:0000313" key="5">
    <source>
        <dbReference type="Proteomes" id="UP001153620"/>
    </source>
</evidence>
<organism evidence="4 5">
    <name type="scientific">Chironomus riparius</name>
    <dbReference type="NCBI Taxonomy" id="315576"/>
    <lineage>
        <taxon>Eukaryota</taxon>
        <taxon>Metazoa</taxon>
        <taxon>Ecdysozoa</taxon>
        <taxon>Arthropoda</taxon>
        <taxon>Hexapoda</taxon>
        <taxon>Insecta</taxon>
        <taxon>Pterygota</taxon>
        <taxon>Neoptera</taxon>
        <taxon>Endopterygota</taxon>
        <taxon>Diptera</taxon>
        <taxon>Nematocera</taxon>
        <taxon>Chironomoidea</taxon>
        <taxon>Chironomidae</taxon>
        <taxon>Chironominae</taxon>
        <taxon>Chironomus</taxon>
    </lineage>
</organism>
<dbReference type="OrthoDB" id="5853397at2759"/>
<dbReference type="GO" id="GO:0034353">
    <property type="term" value="F:mRNA 5'-diphosphatase activity"/>
    <property type="evidence" value="ECO:0007669"/>
    <property type="project" value="TreeGrafter"/>
</dbReference>
<dbReference type="InterPro" id="IPR039039">
    <property type="entry name" value="RAI1-like_fam"/>
</dbReference>
<comment type="subcellular location">
    <subcellularLocation>
        <location evidence="2">Nucleus</location>
    </subcellularLocation>
</comment>
<keyword evidence="2" id="KW-0694">RNA-binding</keyword>
<dbReference type="Proteomes" id="UP001153620">
    <property type="component" value="Chromosome 3"/>
</dbReference>
<evidence type="ECO:0000313" key="4">
    <source>
        <dbReference type="EMBL" id="CAG9807069.1"/>
    </source>
</evidence>
<comment type="function">
    <text evidence="2">Decapping enzyme for NAD-capped RNAs: specifically hydrolyzes the nicotinamide adenine dinucleotide (NAD) cap from a subset of RNAs by removing the entire NAD moiety from the 5'-end of an NAD-capped RNA.</text>
</comment>
<dbReference type="AlphaFoldDB" id="A0A9N9WVI0"/>
<dbReference type="GO" id="GO:0005634">
    <property type="term" value="C:nucleus"/>
    <property type="evidence" value="ECO:0007669"/>
    <property type="project" value="UniProtKB-SubCell"/>
</dbReference>
<keyword evidence="2" id="KW-0539">Nucleus</keyword>
<gene>
    <name evidence="4" type="ORF">CHIRRI_LOCUS9919</name>
</gene>
<dbReference type="GO" id="GO:0005829">
    <property type="term" value="C:cytosol"/>
    <property type="evidence" value="ECO:0007669"/>
    <property type="project" value="TreeGrafter"/>
</dbReference>